<dbReference type="EC" id="2.4.1.-" evidence="12"/>
<dbReference type="SUPFAM" id="SSF53756">
    <property type="entry name" value="UDP-Glycosyltransferase/glycogen phosphorylase"/>
    <property type="match status" value="1"/>
</dbReference>
<dbReference type="InterPro" id="IPR001503">
    <property type="entry name" value="Glyco_trans_10"/>
</dbReference>
<gene>
    <name evidence="18" type="primary">ORF190213</name>
    <name evidence="15" type="synonym">ORF190192</name>
    <name evidence="16" type="synonym">ORF190195</name>
    <name evidence="17" type="synonym">ORF190204</name>
</gene>
<keyword evidence="9 12" id="KW-0333">Golgi apparatus</keyword>
<dbReference type="GO" id="GO:0032580">
    <property type="term" value="C:Golgi cisterna membrane"/>
    <property type="evidence" value="ECO:0007669"/>
    <property type="project" value="UniProtKB-SubCell"/>
</dbReference>
<evidence type="ECO:0000313" key="16">
    <source>
        <dbReference type="EMBL" id="CEK92808.1"/>
    </source>
</evidence>
<evidence type="ECO:0000256" key="7">
    <source>
        <dbReference type="ARBA" id="ARBA00022968"/>
    </source>
</evidence>
<dbReference type="PANTHER" id="PTHR48438:SF1">
    <property type="entry name" value="ALPHA-(1,3)-FUCOSYLTRANSFERASE C-RELATED"/>
    <property type="match status" value="1"/>
</dbReference>
<evidence type="ECO:0000256" key="12">
    <source>
        <dbReference type="RuleBase" id="RU003832"/>
    </source>
</evidence>
<evidence type="ECO:0000256" key="8">
    <source>
        <dbReference type="ARBA" id="ARBA00022989"/>
    </source>
</evidence>
<feature type="domain" description="Fucosyltransferase N-terminal" evidence="14">
    <location>
        <begin position="143"/>
        <end position="229"/>
    </location>
</feature>
<keyword evidence="5 12" id="KW-0808">Transferase</keyword>
<dbReference type="UniPathway" id="UPA00378"/>
<dbReference type="EMBL" id="HACG01045946">
    <property type="protein sequence ID" value="CEK92811.1"/>
    <property type="molecule type" value="Transcribed_RNA"/>
</dbReference>
<protein>
    <recommendedName>
        <fullName evidence="12">Fucosyltransferase</fullName>
        <ecNumber evidence="12">2.4.1.-</ecNumber>
    </recommendedName>
</protein>
<evidence type="ECO:0000313" key="15">
    <source>
        <dbReference type="EMBL" id="CEK92807.1"/>
    </source>
</evidence>
<evidence type="ECO:0000313" key="18">
    <source>
        <dbReference type="EMBL" id="CEK92815.1"/>
    </source>
</evidence>
<keyword evidence="11" id="KW-0325">Glycoprotein</keyword>
<feature type="domain" description="Fucosyltransferase C-terminal" evidence="13">
    <location>
        <begin position="252"/>
        <end position="426"/>
    </location>
</feature>
<evidence type="ECO:0000313" key="17">
    <source>
        <dbReference type="EMBL" id="CEK92811.1"/>
    </source>
</evidence>
<dbReference type="InterPro" id="IPR038577">
    <property type="entry name" value="GT10-like_C_sf"/>
</dbReference>
<evidence type="ECO:0000256" key="9">
    <source>
        <dbReference type="ARBA" id="ARBA00023034"/>
    </source>
</evidence>
<dbReference type="EMBL" id="HACG01045942">
    <property type="protein sequence ID" value="CEK92807.1"/>
    <property type="molecule type" value="Transcribed_RNA"/>
</dbReference>
<evidence type="ECO:0000259" key="14">
    <source>
        <dbReference type="Pfam" id="PF17039"/>
    </source>
</evidence>
<evidence type="ECO:0000256" key="6">
    <source>
        <dbReference type="ARBA" id="ARBA00022692"/>
    </source>
</evidence>
<name>A0A0B7BKZ6_9EUPU</name>
<dbReference type="PANTHER" id="PTHR48438">
    <property type="entry name" value="ALPHA-(1,3)-FUCOSYLTRANSFERASE C-RELATED"/>
    <property type="match status" value="1"/>
</dbReference>
<keyword evidence="4 12" id="KW-0328">Glycosyltransferase</keyword>
<keyword evidence="10" id="KW-0472">Membrane</keyword>
<dbReference type="EMBL" id="HACG01045943">
    <property type="protein sequence ID" value="CEK92808.1"/>
    <property type="molecule type" value="Transcribed_RNA"/>
</dbReference>
<accession>A0A0B7BKZ6</accession>
<evidence type="ECO:0000256" key="5">
    <source>
        <dbReference type="ARBA" id="ARBA00022679"/>
    </source>
</evidence>
<evidence type="ECO:0000256" key="11">
    <source>
        <dbReference type="ARBA" id="ARBA00023180"/>
    </source>
</evidence>
<evidence type="ECO:0000256" key="4">
    <source>
        <dbReference type="ARBA" id="ARBA00022676"/>
    </source>
</evidence>
<keyword evidence="6 12" id="KW-0812">Transmembrane</keyword>
<keyword evidence="7" id="KW-0735">Signal-anchor</keyword>
<dbReference type="GO" id="GO:0000139">
    <property type="term" value="C:Golgi membrane"/>
    <property type="evidence" value="ECO:0007669"/>
    <property type="project" value="UniProtKB-SubCell"/>
</dbReference>
<sequence length="438" mass="51149">MKMFEKLNLRLMKKVVVIILGFTVLVVIGLEILHLAVKPTNVQLSTSSTRQILEYFQLFTSSNSSKFNEDSQRNITGLLKEEVTEINLELSENTTFKSPYLIIPKVYNQSAARKPSNSSRKLKIINCFNCPTWFITTRSKMFNRDFKMCPVSECLFTTDNNNVSADVLLIFVGYLTDRTQIPKRIPGQVWVKSFWESPAHYGYPIPYEPWKNVFNWTFTYRTDSDIFAPCNRLTWRNTTDLLTDAVYYEIAKNKTRTAAWFVSNCKTPSKRENYVKKMQKYIDVDIYGKCGTLKCGSSDADRCQQKLSTTYKFYLSFENSLCKDYVTEKFFRNFQYRAHIIPVVRGGLDYKKYIPNGVYINTANFSTAKDLAFYLQELGNDLKRYAQMLKEKDKLTTINYMIDWCNFCEKIHTQTESKIIPDIREWSHNKTCHAPTDI</sequence>
<keyword evidence="8" id="KW-1133">Transmembrane helix</keyword>
<evidence type="ECO:0000256" key="2">
    <source>
        <dbReference type="ARBA" id="ARBA00004922"/>
    </source>
</evidence>
<evidence type="ECO:0000256" key="3">
    <source>
        <dbReference type="ARBA" id="ARBA00008919"/>
    </source>
</evidence>
<dbReference type="Pfam" id="PF17039">
    <property type="entry name" value="Glyco_tran_10_N"/>
    <property type="match status" value="1"/>
</dbReference>
<dbReference type="Pfam" id="PF00852">
    <property type="entry name" value="Glyco_transf_10"/>
    <property type="match status" value="1"/>
</dbReference>
<evidence type="ECO:0000259" key="13">
    <source>
        <dbReference type="Pfam" id="PF00852"/>
    </source>
</evidence>
<dbReference type="FunFam" id="3.40.50.11660:FF:000004">
    <property type="entry name" value="Glycoprotein 3-alpha-L-fucosyltransferase A"/>
    <property type="match status" value="1"/>
</dbReference>
<dbReference type="InterPro" id="IPR055270">
    <property type="entry name" value="Glyco_tran_10_C"/>
</dbReference>
<dbReference type="AlphaFoldDB" id="A0A0B7BKZ6"/>
<proteinExistence type="inferred from homology"/>
<comment type="similarity">
    <text evidence="3 12">Belongs to the glycosyltransferase 10 family.</text>
</comment>
<reference evidence="18" key="1">
    <citation type="submission" date="2014-12" db="EMBL/GenBank/DDBJ databases">
        <title>Insight into the proteome of Arion vulgaris.</title>
        <authorList>
            <person name="Aradska J."/>
            <person name="Bulat T."/>
            <person name="Smidak R."/>
            <person name="Sarate P."/>
            <person name="Gangsoo J."/>
            <person name="Sialana F."/>
            <person name="Bilban M."/>
            <person name="Lubec G."/>
        </authorList>
    </citation>
    <scope>NUCLEOTIDE SEQUENCE</scope>
    <source>
        <tissue evidence="18">Skin</tissue>
    </source>
</reference>
<organism evidence="18">
    <name type="scientific">Arion vulgaris</name>
    <dbReference type="NCBI Taxonomy" id="1028688"/>
    <lineage>
        <taxon>Eukaryota</taxon>
        <taxon>Metazoa</taxon>
        <taxon>Spiralia</taxon>
        <taxon>Lophotrochozoa</taxon>
        <taxon>Mollusca</taxon>
        <taxon>Gastropoda</taxon>
        <taxon>Heterobranchia</taxon>
        <taxon>Euthyneura</taxon>
        <taxon>Panpulmonata</taxon>
        <taxon>Eupulmonata</taxon>
        <taxon>Stylommatophora</taxon>
        <taxon>Helicina</taxon>
        <taxon>Arionoidea</taxon>
        <taxon>Arionidae</taxon>
        <taxon>Arion</taxon>
    </lineage>
</organism>
<evidence type="ECO:0000256" key="10">
    <source>
        <dbReference type="ARBA" id="ARBA00023136"/>
    </source>
</evidence>
<dbReference type="Gene3D" id="3.40.50.11660">
    <property type="entry name" value="Glycosyl transferase family 10, C-terminal domain"/>
    <property type="match status" value="1"/>
</dbReference>
<dbReference type="InterPro" id="IPR031481">
    <property type="entry name" value="Glyco_tran_10_N"/>
</dbReference>
<evidence type="ECO:0000256" key="1">
    <source>
        <dbReference type="ARBA" id="ARBA00004323"/>
    </source>
</evidence>
<dbReference type="GO" id="GO:0008417">
    <property type="term" value="F:fucosyltransferase activity"/>
    <property type="evidence" value="ECO:0007669"/>
    <property type="project" value="InterPro"/>
</dbReference>
<comment type="pathway">
    <text evidence="2">Protein modification; protein glycosylation.</text>
</comment>
<dbReference type="EMBL" id="HACG01045950">
    <property type="protein sequence ID" value="CEK92815.1"/>
    <property type="molecule type" value="Transcribed_RNA"/>
</dbReference>
<comment type="subcellular location">
    <subcellularLocation>
        <location evidence="1">Golgi apparatus membrane</location>
        <topology evidence="1">Single-pass type II membrane protein</topology>
    </subcellularLocation>
    <subcellularLocation>
        <location evidence="12">Golgi apparatus</location>
        <location evidence="12">Golgi stack membrane</location>
        <topology evidence="12">Single-pass type II membrane protein</topology>
    </subcellularLocation>
</comment>